<evidence type="ECO:0000313" key="2">
    <source>
        <dbReference type="Proteomes" id="UP000837675"/>
    </source>
</evidence>
<dbReference type="AlphaFoldDB" id="A0A8S4BV82"/>
<sequence>MSKITDFTLILCKKYKFHFVSTNGYEVIRKPGGPVQAQVYCTLIGV</sequence>
<protein>
    <submittedName>
        <fullName evidence="1">Uncharacterized protein</fullName>
    </submittedName>
</protein>
<comment type="caution">
    <text evidence="1">The sequence shown here is derived from an EMBL/GenBank/DDBJ whole genome shotgun (WGS) entry which is preliminary data.</text>
</comment>
<evidence type="ECO:0000313" key="1">
    <source>
        <dbReference type="EMBL" id="CAG7589332.1"/>
    </source>
</evidence>
<dbReference type="EMBL" id="CAJVAF010000033">
    <property type="protein sequence ID" value="CAG7589332.1"/>
    <property type="molecule type" value="Genomic_DNA"/>
</dbReference>
<gene>
    <name evidence="1" type="ORF">MHYMCMPASI_00127</name>
</gene>
<proteinExistence type="predicted"/>
<accession>A0A8S4BV82</accession>
<keyword evidence="2" id="KW-1185">Reference proteome</keyword>
<reference evidence="1" key="1">
    <citation type="submission" date="2021-06" db="EMBL/GenBank/DDBJ databases">
        <authorList>
            <person name="Nardi T."/>
            <person name="Nardi T."/>
        </authorList>
    </citation>
    <scope>NUCLEOTIDE SEQUENCE</scope>
</reference>
<organism evidence="1 2">
    <name type="scientific">Hyalomma marginatum</name>
    <dbReference type="NCBI Taxonomy" id="34627"/>
    <lineage>
        <taxon>Eukaryota</taxon>
        <taxon>Metazoa</taxon>
        <taxon>Ecdysozoa</taxon>
        <taxon>Arthropoda</taxon>
        <taxon>Chelicerata</taxon>
        <taxon>Arachnida</taxon>
        <taxon>Acari</taxon>
        <taxon>Parasitiformes</taxon>
        <taxon>Ixodida</taxon>
        <taxon>Ixodoidea</taxon>
        <taxon>Ixodidae</taxon>
        <taxon>Hyalomminae</taxon>
        <taxon>Hyalomma</taxon>
    </lineage>
</organism>
<dbReference type="Proteomes" id="UP000837675">
    <property type="component" value="Unassembled WGS sequence"/>
</dbReference>
<name>A0A8S4BV82_9ACAR</name>